<dbReference type="Gene3D" id="3.20.20.80">
    <property type="entry name" value="Glycosidases"/>
    <property type="match status" value="1"/>
</dbReference>
<proteinExistence type="inferred from homology"/>
<keyword evidence="2 3" id="KW-0326">Glycosidase</keyword>
<reference evidence="7" key="1">
    <citation type="submission" date="2015-09" db="EMBL/GenBank/DDBJ databases">
        <title>Complete genome of Arthrobacter alpinus strain R3.8.</title>
        <authorList>
            <person name="See-Too W.S."/>
            <person name="Chan K.G."/>
        </authorList>
    </citation>
    <scope>NUCLEOTIDE SEQUENCE [LARGE SCALE GENOMIC DNA]</scope>
    <source>
        <strain evidence="7">R3.8</strain>
    </source>
</reference>
<dbReference type="PROSITE" id="PS51764">
    <property type="entry name" value="GH26"/>
    <property type="match status" value="1"/>
</dbReference>
<dbReference type="GO" id="GO:0004553">
    <property type="term" value="F:hydrolase activity, hydrolyzing O-glycosyl compounds"/>
    <property type="evidence" value="ECO:0007669"/>
    <property type="project" value="InterPro"/>
</dbReference>
<dbReference type="KEGG" id="aaq:AOC05_02805"/>
<feature type="active site" description="Proton donor" evidence="3">
    <location>
        <position position="139"/>
    </location>
</feature>
<dbReference type="InterPro" id="IPR022790">
    <property type="entry name" value="GH26_dom"/>
</dbReference>
<evidence type="ECO:0000256" key="2">
    <source>
        <dbReference type="ARBA" id="ARBA00023295"/>
    </source>
</evidence>
<dbReference type="AlphaFoldDB" id="A0A0M4R1C2"/>
<organism evidence="6 7">
    <name type="scientific">Arthrobacter alpinus</name>
    <dbReference type="NCBI Taxonomy" id="656366"/>
    <lineage>
        <taxon>Bacteria</taxon>
        <taxon>Bacillati</taxon>
        <taxon>Actinomycetota</taxon>
        <taxon>Actinomycetes</taxon>
        <taxon>Micrococcales</taxon>
        <taxon>Micrococcaceae</taxon>
        <taxon>Arthrobacter</taxon>
    </lineage>
</organism>
<dbReference type="PATRIC" id="fig|656366.3.peg.622"/>
<dbReference type="EMBL" id="CP012677">
    <property type="protein sequence ID" value="ALE93927.1"/>
    <property type="molecule type" value="Genomic_DNA"/>
</dbReference>
<evidence type="ECO:0000256" key="1">
    <source>
        <dbReference type="ARBA" id="ARBA00022801"/>
    </source>
</evidence>
<gene>
    <name evidence="6" type="ORF">AOC05_02805</name>
</gene>
<dbReference type="InterPro" id="IPR017853">
    <property type="entry name" value="GH"/>
</dbReference>
<keyword evidence="7" id="KW-1185">Reference proteome</keyword>
<feature type="domain" description="GH26" evidence="5">
    <location>
        <begin position="2"/>
        <end position="310"/>
    </location>
</feature>
<dbReference type="Proteomes" id="UP000062833">
    <property type="component" value="Chromosome"/>
</dbReference>
<evidence type="ECO:0000256" key="3">
    <source>
        <dbReference type="PROSITE-ProRule" id="PRU01100"/>
    </source>
</evidence>
<comment type="similarity">
    <text evidence="3">Belongs to the glycosyl hydrolase 26 family.</text>
</comment>
<feature type="compositionally biased region" description="Pro residues" evidence="4">
    <location>
        <begin position="1"/>
        <end position="38"/>
    </location>
</feature>
<dbReference type="SUPFAM" id="SSF51445">
    <property type="entry name" value="(Trans)glycosidases"/>
    <property type="match status" value="1"/>
</dbReference>
<dbReference type="Pfam" id="PF02156">
    <property type="entry name" value="Glyco_hydro_26"/>
    <property type="match status" value="1"/>
</dbReference>
<evidence type="ECO:0000313" key="7">
    <source>
        <dbReference type="Proteomes" id="UP000062833"/>
    </source>
</evidence>
<name>A0A0M4R1C2_9MICC</name>
<accession>A0A0M4R1C2</accession>
<sequence length="310" mass="33116">MPPAPAPEPTLPPAPAPEPTLPPAPAPEPTLPPAPAPEPTLSSKTVFGSSLGISSSGGNLVTALAREEDRFGKLGVVRTFDNVLPSSWKNLGPLQGKAVVISFRPLPADVLAGTYDAQLLDWFKNAPTTSETYWSYVHEPEAEISAGKFTAAEYRAAWKRIAGLAKQANNVHLHSTLILMGWTVNPSSKLNWRDYYPGDEFIDVMGWDPYNDAGSVAGPQSYPDPAKIYDGVVAVSKSVNKPFAIAETGSRLIPSDPTGAGRAAWLTKVGQYLKENNAVFVAYWDSAVSIGDYRLTDAPSANAWKALVTG</sequence>
<evidence type="ECO:0000313" key="6">
    <source>
        <dbReference type="EMBL" id="ALE93927.1"/>
    </source>
</evidence>
<protein>
    <recommendedName>
        <fullName evidence="5">GH26 domain-containing protein</fullName>
    </recommendedName>
</protein>
<evidence type="ECO:0000256" key="4">
    <source>
        <dbReference type="SAM" id="MobiDB-lite"/>
    </source>
</evidence>
<keyword evidence="1 3" id="KW-0378">Hydrolase</keyword>
<evidence type="ECO:0000259" key="5">
    <source>
        <dbReference type="PROSITE" id="PS51764"/>
    </source>
</evidence>
<feature type="region of interest" description="Disordered" evidence="4">
    <location>
        <begin position="1"/>
        <end position="48"/>
    </location>
</feature>
<feature type="active site" description="Nucleophile" evidence="3">
    <location>
        <position position="247"/>
    </location>
</feature>